<dbReference type="GO" id="GO:0090314">
    <property type="term" value="P:positive regulation of protein targeting to membrane"/>
    <property type="evidence" value="ECO:0007669"/>
    <property type="project" value="TreeGrafter"/>
</dbReference>
<dbReference type="Pfam" id="PF23128">
    <property type="entry name" value="YbjQ_4"/>
    <property type="match status" value="1"/>
</dbReference>
<dbReference type="InParanoid" id="A0A6P9A6R6"/>
<dbReference type="GO" id="GO:0005886">
    <property type="term" value="C:plasma membrane"/>
    <property type="evidence" value="ECO:0007669"/>
    <property type="project" value="TreeGrafter"/>
</dbReference>
<dbReference type="OrthoDB" id="419768at2759"/>
<feature type="region of interest" description="Disordered" evidence="1">
    <location>
        <begin position="539"/>
        <end position="568"/>
    </location>
</feature>
<feature type="compositionally biased region" description="Low complexity" evidence="1">
    <location>
        <begin position="1161"/>
        <end position="1171"/>
    </location>
</feature>
<dbReference type="GO" id="GO:0010828">
    <property type="term" value="P:positive regulation of D-glucose transmembrane transport"/>
    <property type="evidence" value="ECO:0007669"/>
    <property type="project" value="TreeGrafter"/>
</dbReference>
<protein>
    <submittedName>
        <fullName evidence="4">C2 domain-containing protein 5 isoform X3</fullName>
    </submittedName>
</protein>
<dbReference type="SMART" id="SM00239">
    <property type="entry name" value="C2"/>
    <property type="match status" value="1"/>
</dbReference>
<feature type="region of interest" description="Disordered" evidence="1">
    <location>
        <begin position="1645"/>
        <end position="1677"/>
    </location>
</feature>
<dbReference type="GeneID" id="117652641"/>
<evidence type="ECO:0000313" key="4">
    <source>
        <dbReference type="RefSeq" id="XP_034253612.1"/>
    </source>
</evidence>
<dbReference type="PROSITE" id="PS50004">
    <property type="entry name" value="C2"/>
    <property type="match status" value="1"/>
</dbReference>
<dbReference type="InterPro" id="IPR056431">
    <property type="entry name" value="C2CD5_YbjQ-rel_dom"/>
</dbReference>
<gene>
    <name evidence="4" type="primary">LOC117652641</name>
</gene>
<feature type="region of interest" description="Disordered" evidence="1">
    <location>
        <begin position="658"/>
        <end position="712"/>
    </location>
</feature>
<dbReference type="GO" id="GO:0005544">
    <property type="term" value="F:calcium-dependent phospholipid binding"/>
    <property type="evidence" value="ECO:0007669"/>
    <property type="project" value="InterPro"/>
</dbReference>
<feature type="compositionally biased region" description="Polar residues" evidence="1">
    <location>
        <begin position="1654"/>
        <end position="1665"/>
    </location>
</feature>
<feature type="region of interest" description="Disordered" evidence="1">
    <location>
        <begin position="324"/>
        <end position="345"/>
    </location>
</feature>
<feature type="domain" description="C2" evidence="2">
    <location>
        <begin position="1"/>
        <end position="107"/>
    </location>
</feature>
<accession>A0A6P9A6R6</accession>
<dbReference type="GO" id="GO:0065002">
    <property type="term" value="P:intracellular protein transmembrane transport"/>
    <property type="evidence" value="ECO:0007669"/>
    <property type="project" value="TreeGrafter"/>
</dbReference>
<proteinExistence type="predicted"/>
<feature type="compositionally biased region" description="Polar residues" evidence="1">
    <location>
        <begin position="951"/>
        <end position="969"/>
    </location>
</feature>
<feature type="compositionally biased region" description="Low complexity" evidence="1">
    <location>
        <begin position="539"/>
        <end position="551"/>
    </location>
</feature>
<feature type="compositionally biased region" description="Polar residues" evidence="1">
    <location>
        <begin position="998"/>
        <end position="1008"/>
    </location>
</feature>
<organism evidence="4">
    <name type="scientific">Thrips palmi</name>
    <name type="common">Melon thrips</name>
    <dbReference type="NCBI Taxonomy" id="161013"/>
    <lineage>
        <taxon>Eukaryota</taxon>
        <taxon>Metazoa</taxon>
        <taxon>Ecdysozoa</taxon>
        <taxon>Arthropoda</taxon>
        <taxon>Hexapoda</taxon>
        <taxon>Insecta</taxon>
        <taxon>Pterygota</taxon>
        <taxon>Neoptera</taxon>
        <taxon>Paraneoptera</taxon>
        <taxon>Thysanoptera</taxon>
        <taxon>Terebrantia</taxon>
        <taxon>Thripoidea</taxon>
        <taxon>Thripidae</taxon>
        <taxon>Thrips</taxon>
    </lineage>
</organism>
<dbReference type="SUPFAM" id="SSF49562">
    <property type="entry name" value="C2 domain (Calcium/lipid-binding domain, CaLB)"/>
    <property type="match status" value="1"/>
</dbReference>
<dbReference type="InterPro" id="IPR037785">
    <property type="entry name" value="C2_C2CD5"/>
</dbReference>
<evidence type="ECO:0000259" key="2">
    <source>
        <dbReference type="PROSITE" id="PS50004"/>
    </source>
</evidence>
<dbReference type="PANTHER" id="PTHR37412:SF2">
    <property type="entry name" value="C2 DOMAIN-CONTAINING PROTEIN 5"/>
    <property type="match status" value="1"/>
</dbReference>
<feature type="compositionally biased region" description="Polar residues" evidence="1">
    <location>
        <begin position="1202"/>
        <end position="1218"/>
    </location>
</feature>
<dbReference type="InterPro" id="IPR038983">
    <property type="entry name" value="C2CD5"/>
</dbReference>
<feature type="compositionally biased region" description="Basic residues" evidence="1">
    <location>
        <begin position="335"/>
        <end position="344"/>
    </location>
</feature>
<feature type="region of interest" description="Disordered" evidence="1">
    <location>
        <begin position="932"/>
        <end position="1018"/>
    </location>
</feature>
<dbReference type="GO" id="GO:0072659">
    <property type="term" value="P:protein localization to plasma membrane"/>
    <property type="evidence" value="ECO:0007669"/>
    <property type="project" value="TreeGrafter"/>
</dbReference>
<dbReference type="Pfam" id="PF23028">
    <property type="entry name" value="YbjQ_3"/>
    <property type="match status" value="1"/>
</dbReference>
<dbReference type="Gene3D" id="2.60.40.150">
    <property type="entry name" value="C2 domain"/>
    <property type="match status" value="1"/>
</dbReference>
<feature type="compositionally biased region" description="Acidic residues" evidence="1">
    <location>
        <begin position="1450"/>
        <end position="1460"/>
    </location>
</feature>
<dbReference type="CDD" id="cd08688">
    <property type="entry name" value="C2_KIAA0528-like"/>
    <property type="match status" value="1"/>
</dbReference>
<dbReference type="GO" id="GO:0031340">
    <property type="term" value="P:positive regulation of vesicle fusion"/>
    <property type="evidence" value="ECO:0007669"/>
    <property type="project" value="TreeGrafter"/>
</dbReference>
<dbReference type="InterPro" id="IPR057815">
    <property type="entry name" value="C2CD5_C"/>
</dbReference>
<feature type="compositionally biased region" description="Basic and acidic residues" evidence="1">
    <location>
        <begin position="933"/>
        <end position="950"/>
    </location>
</feature>
<dbReference type="InterPro" id="IPR056430">
    <property type="entry name" value="C2CD5_YbjQ-like_dom"/>
</dbReference>
<dbReference type="InterPro" id="IPR035892">
    <property type="entry name" value="C2_domain_sf"/>
</dbReference>
<dbReference type="Proteomes" id="UP000515158">
    <property type="component" value="Unplaced"/>
</dbReference>
<name>A0A6P9A6R6_THRPL</name>
<feature type="compositionally biased region" description="Polar residues" evidence="1">
    <location>
        <begin position="1172"/>
        <end position="1194"/>
    </location>
</feature>
<evidence type="ECO:0000313" key="3">
    <source>
        <dbReference type="Proteomes" id="UP000515158"/>
    </source>
</evidence>
<keyword evidence="3" id="KW-1185">Reference proteome</keyword>
<evidence type="ECO:0000256" key="1">
    <source>
        <dbReference type="SAM" id="MobiDB-lite"/>
    </source>
</evidence>
<dbReference type="Pfam" id="PF00168">
    <property type="entry name" value="C2"/>
    <property type="match status" value="1"/>
</dbReference>
<dbReference type="FunCoup" id="A0A6P9A6R6">
    <property type="interactions" value="1184"/>
</dbReference>
<dbReference type="InterPro" id="IPR000008">
    <property type="entry name" value="C2_dom"/>
</dbReference>
<feature type="region of interest" description="Disordered" evidence="1">
    <location>
        <begin position="1431"/>
        <end position="1463"/>
    </location>
</feature>
<feature type="compositionally biased region" description="Low complexity" evidence="1">
    <location>
        <begin position="659"/>
        <end position="673"/>
    </location>
</feature>
<dbReference type="Pfam" id="PF23025">
    <property type="entry name" value="YbjQ_2"/>
    <property type="match status" value="3"/>
</dbReference>
<dbReference type="PANTHER" id="PTHR37412">
    <property type="entry name" value="C2 DOMAIN-CONTAINING PROTEIN 5"/>
    <property type="match status" value="1"/>
</dbReference>
<dbReference type="GO" id="GO:0005509">
    <property type="term" value="F:calcium ion binding"/>
    <property type="evidence" value="ECO:0007669"/>
    <property type="project" value="TreeGrafter"/>
</dbReference>
<reference evidence="4" key="1">
    <citation type="submission" date="2025-08" db="UniProtKB">
        <authorList>
            <consortium name="RefSeq"/>
        </authorList>
    </citation>
    <scope>IDENTIFICATION</scope>
    <source>
        <tissue evidence="4">Total insect</tissue>
    </source>
</reference>
<sequence>MPGKVKVKIVAGRNLPVMDRSSDTTDAYVEIKLGNTTYKTDVCRKSLNPQWNSEWYRFEVDDSELQDEPLQLRLMDHDTYSANDAIGKVYLDLNPLLLPVPPKPVKNVRSEGSATTTANSGSVMSGWIPVYDTMHGIRGEVHVIVKVELFSDFNRFRQSSCGVLFFCSPAIPQGYYAQVIHGFVEELVVNDDPEYQWIDKIRTPRASNEARQTLFFKLSGEVQRKIGLKALDLGGNAVIGYRQCFDLEGESGIVARGIGTAVSIVRLHEPAALNTSTQEESKILSPFRTAPCLYAAPSSPRLCVIPPTPTTGVNPLLQTSNREDGVLPVMGPRFPKMKTKKGKKQPVVVVSASNNQRPFTHRRQCSAPFDLAQHAPYKRQNSTKSLVTDLSDLRHLLEQEDMRRSPGSPGSSRFMKVIRHFPRKVNALRGRLQSDSDSELDTVSCSSTKSLSFDIRRKAQKRNDSVTAALIRSIMMDSGRELEDCGGLSRVAEGEETVVSAPATPKLNLFPSSSELELGGAKELIHQISSDNEESIAFIESSSSSCASSTSGDEITDSSAIGLKDEENSLVDEFESQEDKLDDDSSLLSVAENIISDVSPGKNPKGRVTFVIGCNEILPFDEKKKSRSLSPKGKTDRNNVFRKGVSLSPILVKNKRYTSNCSNSQSSSPSPCHSKIETDTVSLTGHGKEQRIASSPKIPKATRKETSTSHSSKALASINYVQSKSPFDQEFTAATIALKSSSDFVKIEDLPQPFEATQPCPPPNTASLPLSHSPLPPVSSPFNPIASASSSFHACIQNTGTVESCNHINSKGEDREQYLQVDRNPTLLTNSSTLSFPVLDELKEQNISTNVVTNLVVNSAPQPNKHELQSTVSMDSSSVTSIVEVARKKSVSDNPVCSLTLDIPHVLSPLHKSRSTTSLVCRHEAAAASHFVTDGEREGATTVAHDEDRAASSTQLTSSAHKQSQSPTKLTAAPAIHRRSSDSDLSVTPKGCYRKRNSLTGSGSSCPGQQGRPPALHLQPPVMNQDNFEMLEYPFITVSKFPPGFVQSIGGTVSSRSVKLLERITNLEEPETRDTWWKELRMEVRSHARALGCNVVLGYAEHTSICDDVCVLSAAGTAAVISLQYSASELDTSGGGANTAVNITSGGGANTTVNITSTEKQAPQQQPMAQPLVQTTQLDQSQSEQASTEVQQLQYPHPQPPSQAVQGLQPQKQANSAKQSHDRVAMTSSLDRTDFEKGSGGKSEPAYPGKVRHLSEGADGEILPGCFMCHIPYSESSVPFRVKMMKCAMCRKGKVPDVLLTTMEPPEGIPVTGRGCLVQAYVCRPKRDTKGELNAKEISDGLPFLEYELHRMLLNKLKVKGMNAIFGLKVQVSIGERMLVGLATGTAMFLTPLPSPPVPTITAGNSWSDERRLLEVQKTLSETVKRNREIYHLKSLPEGETANGRNNQSDTEDSEDDLPDLDLATGNKDTCVMEVDDNEDVDVISLLMDPHPPDGFFVVNTEVVPGLEDMEVVRNLQMFTQVWRAKVTPTMPPVVYSKHFHRMLQSVYFKLRRMVPCALGQLQFFVELPEPDELQLTLLGMALGLGEAEKNSKIKRKTVPPSVSKEPLKKDENDLIFSLEEDVVLEDITGATAVAAAASAAASSVGSKMRPKSPHQSYTLSQRLQNPPKIQHKPPRERYGVDITPLSYIPGGKIDRYLGNLNFFFIRESTAIRESGGLSGFIHSFIADVLAIVRAHVTALGGNAMVAYFISENVLLHNPHKNQGQCLINVGGDVVHASYYSTDQ</sequence>
<dbReference type="RefSeq" id="XP_034253612.1">
    <property type="nucleotide sequence ID" value="XM_034397721.1"/>
</dbReference>
<feature type="region of interest" description="Disordered" evidence="1">
    <location>
        <begin position="1159"/>
        <end position="1252"/>
    </location>
</feature>